<dbReference type="PANTHER" id="PTHR43550:SF3">
    <property type="entry name" value="3-KETODIHYDROSPHINGOSINE REDUCTASE"/>
    <property type="match status" value="1"/>
</dbReference>
<comment type="pathway">
    <text evidence="3">Sphingolipid metabolism.</text>
</comment>
<comment type="similarity">
    <text evidence="4">Belongs to the short-chain dehydrogenases/reductases (SDR) family.</text>
</comment>
<dbReference type="OrthoDB" id="37659at2759"/>
<evidence type="ECO:0000256" key="3">
    <source>
        <dbReference type="ARBA" id="ARBA00004991"/>
    </source>
</evidence>
<evidence type="ECO:0000256" key="2">
    <source>
        <dbReference type="ARBA" id="ARBA00004760"/>
    </source>
</evidence>
<keyword evidence="5" id="KW-0256">Endoplasmic reticulum</keyword>
<keyword evidence="13" id="KW-0812">Transmembrane</keyword>
<dbReference type="GO" id="GO:0005789">
    <property type="term" value="C:endoplasmic reticulum membrane"/>
    <property type="evidence" value="ECO:0007669"/>
    <property type="project" value="TreeGrafter"/>
</dbReference>
<organism evidence="14 15">
    <name type="scientific">Ignelater luminosus</name>
    <name type="common">Cucubano</name>
    <name type="synonym">Pyrophorus luminosus</name>
    <dbReference type="NCBI Taxonomy" id="2038154"/>
    <lineage>
        <taxon>Eukaryota</taxon>
        <taxon>Metazoa</taxon>
        <taxon>Ecdysozoa</taxon>
        <taxon>Arthropoda</taxon>
        <taxon>Hexapoda</taxon>
        <taxon>Insecta</taxon>
        <taxon>Pterygota</taxon>
        <taxon>Neoptera</taxon>
        <taxon>Endopterygota</taxon>
        <taxon>Coleoptera</taxon>
        <taxon>Polyphaga</taxon>
        <taxon>Elateriformia</taxon>
        <taxon>Elateroidea</taxon>
        <taxon>Elateridae</taxon>
        <taxon>Agrypninae</taxon>
        <taxon>Pyrophorini</taxon>
        <taxon>Ignelater</taxon>
    </lineage>
</organism>
<dbReference type="PRINTS" id="PR00081">
    <property type="entry name" value="GDHRDH"/>
</dbReference>
<dbReference type="GO" id="GO:0006666">
    <property type="term" value="P:3-keto-sphinganine metabolic process"/>
    <property type="evidence" value="ECO:0007669"/>
    <property type="project" value="InterPro"/>
</dbReference>
<protein>
    <recommendedName>
        <fullName evidence="10">3-dehydrosphinganine reductase</fullName>
        <ecNumber evidence="10">1.1.1.102</ecNumber>
    </recommendedName>
</protein>
<reference evidence="14" key="1">
    <citation type="submission" date="2019-08" db="EMBL/GenBank/DDBJ databases">
        <title>The genome of the North American firefly Photinus pyralis.</title>
        <authorList>
            <consortium name="Photinus pyralis genome working group"/>
            <person name="Fallon T.R."/>
            <person name="Sander Lower S.E."/>
            <person name="Weng J.-K."/>
        </authorList>
    </citation>
    <scope>NUCLEOTIDE SEQUENCE</scope>
    <source>
        <strain evidence="14">TRF0915ILg1</strain>
        <tissue evidence="14">Whole body</tissue>
    </source>
</reference>
<proteinExistence type="inferred from homology"/>
<evidence type="ECO:0000256" key="7">
    <source>
        <dbReference type="ARBA" id="ARBA00022919"/>
    </source>
</evidence>
<dbReference type="Proteomes" id="UP000801492">
    <property type="component" value="Unassembled WGS sequence"/>
</dbReference>
<comment type="pathway">
    <text evidence="2">Lipid metabolism; sphingolipid metabolism.</text>
</comment>
<dbReference type="InterPro" id="IPR045022">
    <property type="entry name" value="KDSR-like"/>
</dbReference>
<evidence type="ECO:0000256" key="11">
    <source>
        <dbReference type="ARBA" id="ARBA00044737"/>
    </source>
</evidence>
<keyword evidence="13" id="KW-0472">Membrane</keyword>
<keyword evidence="13" id="KW-1133">Transmembrane helix</keyword>
<feature type="transmembrane region" description="Helical" evidence="13">
    <location>
        <begin position="286"/>
        <end position="311"/>
    </location>
</feature>
<dbReference type="GO" id="GO:0030148">
    <property type="term" value="P:sphingolipid biosynthetic process"/>
    <property type="evidence" value="ECO:0007669"/>
    <property type="project" value="InterPro"/>
</dbReference>
<dbReference type="CDD" id="cd08939">
    <property type="entry name" value="KDSR-like_SDR_c"/>
    <property type="match status" value="1"/>
</dbReference>
<dbReference type="Pfam" id="PF00106">
    <property type="entry name" value="adh_short"/>
    <property type="match status" value="1"/>
</dbReference>
<accession>A0A8K0CAS5</accession>
<evidence type="ECO:0000256" key="6">
    <source>
        <dbReference type="ARBA" id="ARBA00022857"/>
    </source>
</evidence>
<comment type="caution">
    <text evidence="14">The sequence shown here is derived from an EMBL/GenBank/DDBJ whole genome shotgun (WGS) entry which is preliminary data.</text>
</comment>
<gene>
    <name evidence="14" type="ORF">ILUMI_25321</name>
</gene>
<keyword evidence="7" id="KW-0746">Sphingolipid metabolism</keyword>
<dbReference type="InterPro" id="IPR002347">
    <property type="entry name" value="SDR_fam"/>
</dbReference>
<dbReference type="EC" id="1.1.1.102" evidence="10"/>
<dbReference type="SUPFAM" id="SSF51735">
    <property type="entry name" value="NAD(P)-binding Rossmann-fold domains"/>
    <property type="match status" value="1"/>
</dbReference>
<comment type="subcellular location">
    <subcellularLocation>
        <location evidence="1">Endoplasmic reticulum</location>
    </subcellularLocation>
</comment>
<keyword evidence="15" id="KW-1185">Reference proteome</keyword>
<evidence type="ECO:0000256" key="10">
    <source>
        <dbReference type="ARBA" id="ARBA00026112"/>
    </source>
</evidence>
<evidence type="ECO:0000256" key="13">
    <source>
        <dbReference type="SAM" id="Phobius"/>
    </source>
</evidence>
<keyword evidence="6" id="KW-0521">NADP</keyword>
<evidence type="ECO:0000256" key="4">
    <source>
        <dbReference type="ARBA" id="ARBA00006484"/>
    </source>
</evidence>
<evidence type="ECO:0000256" key="1">
    <source>
        <dbReference type="ARBA" id="ARBA00004240"/>
    </source>
</evidence>
<dbReference type="Gene3D" id="3.40.50.720">
    <property type="entry name" value="NAD(P)-binding Rossmann-like Domain"/>
    <property type="match status" value="1"/>
</dbReference>
<evidence type="ECO:0000313" key="14">
    <source>
        <dbReference type="EMBL" id="KAF2880852.1"/>
    </source>
</evidence>
<dbReference type="GO" id="GO:0047560">
    <property type="term" value="F:3-dehydrosphinganine reductase activity"/>
    <property type="evidence" value="ECO:0007669"/>
    <property type="project" value="UniProtKB-EC"/>
</dbReference>
<evidence type="ECO:0000313" key="15">
    <source>
        <dbReference type="Proteomes" id="UP000801492"/>
    </source>
</evidence>
<name>A0A8K0CAS5_IGNLU</name>
<dbReference type="PANTHER" id="PTHR43550">
    <property type="entry name" value="3-KETODIHYDROSPHINGOSINE REDUCTASE"/>
    <property type="match status" value="1"/>
</dbReference>
<comment type="function">
    <text evidence="11">Catalyzes the reduction of 3'-oxosphinganine (3-ketodihydrosphingosine/KDS) to sphinganine (dihydrosphingosine/DHS), the second step of de novo sphingolipid biosynthesis.</text>
</comment>
<evidence type="ECO:0000256" key="8">
    <source>
        <dbReference type="ARBA" id="ARBA00023002"/>
    </source>
</evidence>
<keyword evidence="8" id="KW-0560">Oxidoreductase</keyword>
<evidence type="ECO:0000256" key="12">
    <source>
        <dbReference type="ARBA" id="ARBA00048930"/>
    </source>
</evidence>
<evidence type="ECO:0000256" key="9">
    <source>
        <dbReference type="ARBA" id="ARBA00023098"/>
    </source>
</evidence>
<dbReference type="EMBL" id="VTPC01090899">
    <property type="protein sequence ID" value="KAF2880852.1"/>
    <property type="molecule type" value="Genomic_DNA"/>
</dbReference>
<sequence length="317" mass="34682">MFTLVFAVIAAIILFERTIFNRKYKSIRNKHVVVTGGSSGIGKCVAKLAVRYGAHVTIIGRDCKKLDTAVEEIQKGCYMVGQKVQGVSLDVCDYELVKAEFSNLEEKVGPIYMLVNCAGLAICGKLENVSNEDIKTLLNTNFLGTVYPTKMVITKMKERKEGIVVITASQAALVGIYGLSIYSASKFALRGFAEALDMEMYPYNVSVTVALPPDTDTPGFEMENKTKPTETTLICGSGGIYKPEAVAQNLIEDALRGSFFSTVGCESYFTALLCVGMTRCTSLGELIAQVVLMGPLRVVGCIFLEYFYAIIRKCLYD</sequence>
<dbReference type="AlphaFoldDB" id="A0A8K0CAS5"/>
<evidence type="ECO:0000256" key="5">
    <source>
        <dbReference type="ARBA" id="ARBA00022824"/>
    </source>
</evidence>
<dbReference type="InterPro" id="IPR036291">
    <property type="entry name" value="NAD(P)-bd_dom_sf"/>
</dbReference>
<dbReference type="FunFam" id="3.40.50.720:FF:000165">
    <property type="entry name" value="3-ketodihydrosphingosine reductase"/>
    <property type="match status" value="1"/>
</dbReference>
<comment type="catalytic activity">
    <reaction evidence="12">
        <text>sphinganine + NADP(+) = 3-oxosphinganine + NADPH + H(+)</text>
        <dbReference type="Rhea" id="RHEA:22640"/>
        <dbReference type="ChEBI" id="CHEBI:15378"/>
        <dbReference type="ChEBI" id="CHEBI:57783"/>
        <dbReference type="ChEBI" id="CHEBI:57817"/>
        <dbReference type="ChEBI" id="CHEBI:58299"/>
        <dbReference type="ChEBI" id="CHEBI:58349"/>
        <dbReference type="EC" id="1.1.1.102"/>
    </reaction>
    <physiologicalReaction direction="right-to-left" evidence="12">
        <dbReference type="Rhea" id="RHEA:22642"/>
    </physiologicalReaction>
</comment>
<keyword evidence="9" id="KW-0443">Lipid metabolism</keyword>